<feature type="region of interest" description="Disordered" evidence="3">
    <location>
        <begin position="512"/>
        <end position="553"/>
    </location>
</feature>
<feature type="repeat" description="RCC1" evidence="2">
    <location>
        <begin position="216"/>
        <end position="269"/>
    </location>
</feature>
<dbReference type="SUPFAM" id="SSF50985">
    <property type="entry name" value="RCC1/BLIP-II"/>
    <property type="match status" value="1"/>
</dbReference>
<dbReference type="PROSITE" id="PS50012">
    <property type="entry name" value="RCC1_3"/>
    <property type="match status" value="3"/>
</dbReference>
<dbReference type="InterPro" id="IPR009091">
    <property type="entry name" value="RCC1/BLIP-II"/>
</dbReference>
<dbReference type="InterPro" id="IPR051210">
    <property type="entry name" value="Ub_ligase/GEF_domain"/>
</dbReference>
<feature type="region of interest" description="Disordered" evidence="3">
    <location>
        <begin position="1388"/>
        <end position="1418"/>
    </location>
</feature>
<feature type="repeat" description="RCC1" evidence="2">
    <location>
        <begin position="346"/>
        <end position="400"/>
    </location>
</feature>
<dbReference type="eggNOG" id="KOG1426">
    <property type="taxonomic scope" value="Eukaryota"/>
</dbReference>
<dbReference type="EMBL" id="FN649742">
    <property type="protein sequence ID" value="CBJ27252.1"/>
    <property type="molecule type" value="Genomic_DNA"/>
</dbReference>
<feature type="repeat" description="RCC1" evidence="2">
    <location>
        <begin position="164"/>
        <end position="215"/>
    </location>
</feature>
<dbReference type="InParanoid" id="D7G598"/>
<feature type="region of interest" description="Disordered" evidence="3">
    <location>
        <begin position="1"/>
        <end position="24"/>
    </location>
</feature>
<evidence type="ECO:0000313" key="4">
    <source>
        <dbReference type="EMBL" id="CBJ27252.1"/>
    </source>
</evidence>
<organism evidence="4 5">
    <name type="scientific">Ectocarpus siliculosus</name>
    <name type="common">Brown alga</name>
    <name type="synonym">Conferva siliculosa</name>
    <dbReference type="NCBI Taxonomy" id="2880"/>
    <lineage>
        <taxon>Eukaryota</taxon>
        <taxon>Sar</taxon>
        <taxon>Stramenopiles</taxon>
        <taxon>Ochrophyta</taxon>
        <taxon>PX clade</taxon>
        <taxon>Phaeophyceae</taxon>
        <taxon>Ectocarpales</taxon>
        <taxon>Ectocarpaceae</taxon>
        <taxon>Ectocarpus</taxon>
    </lineage>
</organism>
<name>D7G598_ECTSI</name>
<dbReference type="Proteomes" id="UP000002630">
    <property type="component" value="Linkage Group LG17"/>
</dbReference>
<feature type="region of interest" description="Disordered" evidence="3">
    <location>
        <begin position="599"/>
        <end position="650"/>
    </location>
</feature>
<feature type="region of interest" description="Disordered" evidence="3">
    <location>
        <begin position="1248"/>
        <end position="1334"/>
    </location>
</feature>
<dbReference type="PRINTS" id="PR00633">
    <property type="entry name" value="RCCNDNSATION"/>
</dbReference>
<accession>D7G598</accession>
<dbReference type="Pfam" id="PF00415">
    <property type="entry name" value="RCC1"/>
    <property type="match status" value="3"/>
</dbReference>
<evidence type="ECO:0000256" key="2">
    <source>
        <dbReference type="PROSITE-ProRule" id="PRU00235"/>
    </source>
</evidence>
<feature type="compositionally biased region" description="Gly residues" evidence="3">
    <location>
        <begin position="1303"/>
        <end position="1316"/>
    </location>
</feature>
<dbReference type="PROSITE" id="PS00626">
    <property type="entry name" value="RCC1_2"/>
    <property type="match status" value="2"/>
</dbReference>
<feature type="compositionally biased region" description="Polar residues" evidence="3">
    <location>
        <begin position="512"/>
        <end position="532"/>
    </location>
</feature>
<feature type="region of interest" description="Disordered" evidence="3">
    <location>
        <begin position="416"/>
        <end position="438"/>
    </location>
</feature>
<keyword evidence="5" id="KW-1185">Reference proteome</keyword>
<keyword evidence="1" id="KW-0677">Repeat</keyword>
<dbReference type="PANTHER" id="PTHR22870:SF360">
    <property type="entry name" value="ULTRAVIOLET-B RECEPTOR UVR8"/>
    <property type="match status" value="1"/>
</dbReference>
<feature type="compositionally biased region" description="Basic and acidic residues" evidence="3">
    <location>
        <begin position="1483"/>
        <end position="1500"/>
    </location>
</feature>
<evidence type="ECO:0000256" key="3">
    <source>
        <dbReference type="SAM" id="MobiDB-lite"/>
    </source>
</evidence>
<evidence type="ECO:0000256" key="1">
    <source>
        <dbReference type="ARBA" id="ARBA00022737"/>
    </source>
</evidence>
<feature type="region of interest" description="Disordered" evidence="3">
    <location>
        <begin position="740"/>
        <end position="773"/>
    </location>
</feature>
<dbReference type="STRING" id="2880.D7G598"/>
<feature type="compositionally biased region" description="Basic and acidic residues" evidence="3">
    <location>
        <begin position="861"/>
        <end position="870"/>
    </location>
</feature>
<dbReference type="PANTHER" id="PTHR22870">
    <property type="entry name" value="REGULATOR OF CHROMOSOME CONDENSATION"/>
    <property type="match status" value="1"/>
</dbReference>
<dbReference type="OrthoDB" id="10256179at2759"/>
<dbReference type="EMBL" id="FN648852">
    <property type="protein sequence ID" value="CBJ27252.1"/>
    <property type="molecule type" value="Genomic_DNA"/>
</dbReference>
<dbReference type="Gene3D" id="2.130.10.30">
    <property type="entry name" value="Regulator of chromosome condensation 1/beta-lactamase-inhibitor protein II"/>
    <property type="match status" value="2"/>
</dbReference>
<dbReference type="InterPro" id="IPR000408">
    <property type="entry name" value="Reg_chr_condens"/>
</dbReference>
<feature type="region of interest" description="Disordered" evidence="3">
    <location>
        <begin position="852"/>
        <end position="875"/>
    </location>
</feature>
<evidence type="ECO:0000313" key="5">
    <source>
        <dbReference type="Proteomes" id="UP000002630"/>
    </source>
</evidence>
<gene>
    <name evidence="4" type="ORF">Esi_0063_0076</name>
</gene>
<feature type="compositionally biased region" description="Polar residues" evidence="3">
    <location>
        <begin position="625"/>
        <end position="634"/>
    </location>
</feature>
<protein>
    <submittedName>
        <fullName evidence="4">Uncharacterized protein</fullName>
    </submittedName>
</protein>
<reference evidence="4 5" key="1">
    <citation type="journal article" date="2010" name="Nature">
        <title>The Ectocarpus genome and the independent evolution of multicellularity in brown algae.</title>
        <authorList>
            <person name="Cock J.M."/>
            <person name="Sterck L."/>
            <person name="Rouze P."/>
            <person name="Scornet D."/>
            <person name="Allen A.E."/>
            <person name="Amoutzias G."/>
            <person name="Anthouard V."/>
            <person name="Artiguenave F."/>
            <person name="Aury J.M."/>
            <person name="Badger J.H."/>
            <person name="Beszteri B."/>
            <person name="Billiau K."/>
            <person name="Bonnet E."/>
            <person name="Bothwell J.H."/>
            <person name="Bowler C."/>
            <person name="Boyen C."/>
            <person name="Brownlee C."/>
            <person name="Carrano C.J."/>
            <person name="Charrier B."/>
            <person name="Cho G.Y."/>
            <person name="Coelho S.M."/>
            <person name="Collen J."/>
            <person name="Corre E."/>
            <person name="Da Silva C."/>
            <person name="Delage L."/>
            <person name="Delaroque N."/>
            <person name="Dittami S.M."/>
            <person name="Doulbeau S."/>
            <person name="Elias M."/>
            <person name="Farnham G."/>
            <person name="Gachon C.M."/>
            <person name="Gschloessl B."/>
            <person name="Heesch S."/>
            <person name="Jabbari K."/>
            <person name="Jubin C."/>
            <person name="Kawai H."/>
            <person name="Kimura K."/>
            <person name="Kloareg B."/>
            <person name="Kupper F.C."/>
            <person name="Lang D."/>
            <person name="Le Bail A."/>
            <person name="Leblanc C."/>
            <person name="Lerouge P."/>
            <person name="Lohr M."/>
            <person name="Lopez P.J."/>
            <person name="Martens C."/>
            <person name="Maumus F."/>
            <person name="Michel G."/>
            <person name="Miranda-Saavedra D."/>
            <person name="Morales J."/>
            <person name="Moreau H."/>
            <person name="Motomura T."/>
            <person name="Nagasato C."/>
            <person name="Napoli C.A."/>
            <person name="Nelson D.R."/>
            <person name="Nyvall-Collen P."/>
            <person name="Peters A.F."/>
            <person name="Pommier C."/>
            <person name="Potin P."/>
            <person name="Poulain J."/>
            <person name="Quesneville H."/>
            <person name="Read B."/>
            <person name="Rensing S.A."/>
            <person name="Ritter A."/>
            <person name="Rousvoal S."/>
            <person name="Samanta M."/>
            <person name="Samson G."/>
            <person name="Schroeder D.C."/>
            <person name="Segurens B."/>
            <person name="Strittmatter M."/>
            <person name="Tonon T."/>
            <person name="Tregear J.W."/>
            <person name="Valentin K."/>
            <person name="von Dassow P."/>
            <person name="Yamagishi T."/>
            <person name="Van de Peer Y."/>
            <person name="Wincker P."/>
        </authorList>
    </citation>
    <scope>NUCLEOTIDE SEQUENCE [LARGE SCALE GENOMIC DNA]</scope>
    <source>
        <strain evidence="5">Ec32 / CCAP1310/4</strain>
    </source>
</reference>
<feature type="region of interest" description="Disordered" evidence="3">
    <location>
        <begin position="1483"/>
        <end position="1523"/>
    </location>
</feature>
<sequence length="1554" mass="166647">MADVQPQELEKTQPSMLDGSDSEVPGELVFSDNHICEAGKFSLLDQVDATDYCHVALTTEGELLTWGGQDGRTIAATTRQPFFVMDRFRDVHGSRSAAQGDAASDLSAGDCTYGSSDAAQNGWAGCASTGSAAMPTVWQVLAHKPNVTDVACGQEHTLALLETGQVFSWGNGSNGRLGLGDTRDRSSACHIEALQGIEIEAVFCGVSHSLAVCSTGTSYAWGKNDCGQCGDTDPLCSDAICPRSIDGLKNFPVSMMAGGWGHSLALTRRGELFSFGGSYSHGRDGDAPTAVLGISAAAASAAVADGTLGKRGGVPPTRVCTGSLGSATVKAITSGWDHCMAVTHDGTLFTWGSGRYGQLGHEDAGPRHTPTRVAFFATPAGGRIRSATGGRTYSAAVTVDGRVFKWGLDRKFRLPHRSATEGGGSSRGHSPSEGDGVTAVEASIPRLVIGDGVEVGRIEMIVALLRHFERLAIPHIPKDTTTEVDRSLRQAVRVGKRIRKRVREARTVALVSSNHDQEVSTTSSANRQQFQTTREDDIPNDEQDSSKHAPMCSVGNLHESQEAIVSRTRSPIAPFCVDTSWQAFRSFLDLIRVVRERKSPMPASPAREPAAADTVDSAGVPMGKSTGNPRSDPNNIGPEGCGKLVTGSVPTAEPFDKQARMQGADLTPETTECVMASRSVQMEVLRGTLSLLKVNLFQFVRVAAMRRACRGNSFFNPSRKVQTGDNGGNVKDNDFQTKHNDWGAQDEDGFGPKETSCAGDGGTTLGQKGCRGSSESVEDLNGVIGELHAELQTLLEDEVTQQDPETTAKAQAVQVEAAEAFRIGFSVFFRSNLARVQLLQDVVITLKTAGPVSPERTQQPLDDKGKDRQSPARLQQRVYRAPRSNTLMIRLAVEGLARDNYVSAIVSGAFDHQRSEDNEQEDNRTAIGEAAEDFDATKLDAVMQSMLSYCADDLQKRLWGGSAVSEKAVFENLERPRHQSRTDNEHRFGSSGVIRCPYSRLLLVLQEHVTAYWGDADVGVERRAAARGLSLSHASRLLKESQHIFSRLLTEWDQTTRGAHGSRSDGVLKNSFVALVPALCISITSLPTEGEDRLTRAAALLPLVLPLMGAVDRFNGLRISTEGDATPVREEPSPSDWSAQLEEALAQLSSDLVCSLIDVNSIKTRQPVLRRSHETGCDRERDWGEDDSEELVEMLLASSPFLAFGRETFSWSDQHTKDSPSQLDSPVFTQALKVMELQEGVTKESCGCATLKPTTPNPTPSKLHPQNSLARGRRRASNDNAALNPIDARVSPHGLPCHANRGSTGGGRGPTGGGAGVEAEENGGRTGGAPGRQLDSIVDDARAEGFLNDLLCGQGAALSLYQWMTVPPAPQLPVLHATSLATQGQGWGSYQSLSSHPVPDQQDSEGSHRRRRSRALPSDVDAATRALVAVIIKSNGVVTEAATFARCRLDRASSPPRALKLIASAAAEVREVLAGLADSLKGDKHPDLEFSSDKRDHQNEEGGAGRNDQGSAETREKAAATGLQQTAETLTNIVRNCRLLLKYSTRLPSIDLAR</sequence>
<proteinExistence type="predicted"/>